<dbReference type="EMBL" id="JBBNAE010000001">
    <property type="protein sequence ID" value="KAK9154385.1"/>
    <property type="molecule type" value="Genomic_DNA"/>
</dbReference>
<sequence>MKYDIMRFDGSMVDGLAEAWVLEMEQRFEAVEVEDRFKVRLVAFVLVDSARKWWKSLEREGKVPTTWPEFRTVFYKQYFPKPVRNRKKTEFINLKQGTMTVREYEQKFNELSEFAPELVESEENKIDLFINGLETEIRIVVSSHPRTSFGFIFESAMEVEMAIMARPSAAAVRLPPPPQYPGSQRAREFVNIQPGQSIGQKRNRYFFQQRGGNRRTIEGSSIPGAPSQSMPQTTTHVSAPVSVPAISQVSVARPTQSVSQSAGRGRGQSGFRSSSMVQSFQAGTGFRRPNVICYRCGQTGHIQERVSCTNNDTFEIV</sequence>
<feature type="domain" description="Retrotransposon gag" evidence="2">
    <location>
        <begin position="41"/>
        <end position="134"/>
    </location>
</feature>
<feature type="compositionally biased region" description="Polar residues" evidence="1">
    <location>
        <begin position="226"/>
        <end position="237"/>
    </location>
</feature>
<accession>A0AAP0KLN1</accession>
<feature type="region of interest" description="Disordered" evidence="1">
    <location>
        <begin position="252"/>
        <end position="276"/>
    </location>
</feature>
<name>A0AAP0KLN1_9MAGN</name>
<feature type="compositionally biased region" description="Low complexity" evidence="1">
    <location>
        <begin position="256"/>
        <end position="275"/>
    </location>
</feature>
<proteinExistence type="predicted"/>
<dbReference type="InterPro" id="IPR005162">
    <property type="entry name" value="Retrotrans_gag_dom"/>
</dbReference>
<keyword evidence="4" id="KW-1185">Reference proteome</keyword>
<feature type="region of interest" description="Disordered" evidence="1">
    <location>
        <begin position="214"/>
        <end position="237"/>
    </location>
</feature>
<evidence type="ECO:0000313" key="4">
    <source>
        <dbReference type="Proteomes" id="UP001417504"/>
    </source>
</evidence>
<comment type="caution">
    <text evidence="3">The sequence shown here is derived from an EMBL/GenBank/DDBJ whole genome shotgun (WGS) entry which is preliminary data.</text>
</comment>
<evidence type="ECO:0000313" key="3">
    <source>
        <dbReference type="EMBL" id="KAK9154385.1"/>
    </source>
</evidence>
<dbReference type="Proteomes" id="UP001417504">
    <property type="component" value="Unassembled WGS sequence"/>
</dbReference>
<dbReference type="PANTHER" id="PTHR33223">
    <property type="entry name" value="CCHC-TYPE DOMAIN-CONTAINING PROTEIN"/>
    <property type="match status" value="1"/>
</dbReference>
<reference evidence="3 4" key="1">
    <citation type="submission" date="2024-01" db="EMBL/GenBank/DDBJ databases">
        <title>Genome assemblies of Stephania.</title>
        <authorList>
            <person name="Yang L."/>
        </authorList>
    </citation>
    <scope>NUCLEOTIDE SEQUENCE [LARGE SCALE GENOMIC DNA]</scope>
    <source>
        <strain evidence="3">QJT</strain>
        <tissue evidence="3">Leaf</tissue>
    </source>
</reference>
<evidence type="ECO:0000259" key="2">
    <source>
        <dbReference type="Pfam" id="PF03732"/>
    </source>
</evidence>
<protein>
    <recommendedName>
        <fullName evidence="2">Retrotransposon gag domain-containing protein</fullName>
    </recommendedName>
</protein>
<dbReference type="PANTHER" id="PTHR33223:SF11">
    <property type="entry name" value="ELEMENT PROTEIN, PUTATIVE-RELATED"/>
    <property type="match status" value="1"/>
</dbReference>
<gene>
    <name evidence="3" type="ORF">Sjap_001865</name>
</gene>
<organism evidence="3 4">
    <name type="scientific">Stephania japonica</name>
    <dbReference type="NCBI Taxonomy" id="461633"/>
    <lineage>
        <taxon>Eukaryota</taxon>
        <taxon>Viridiplantae</taxon>
        <taxon>Streptophyta</taxon>
        <taxon>Embryophyta</taxon>
        <taxon>Tracheophyta</taxon>
        <taxon>Spermatophyta</taxon>
        <taxon>Magnoliopsida</taxon>
        <taxon>Ranunculales</taxon>
        <taxon>Menispermaceae</taxon>
        <taxon>Menispermoideae</taxon>
        <taxon>Cissampelideae</taxon>
        <taxon>Stephania</taxon>
    </lineage>
</organism>
<dbReference type="Pfam" id="PF03732">
    <property type="entry name" value="Retrotrans_gag"/>
    <property type="match status" value="1"/>
</dbReference>
<evidence type="ECO:0000256" key="1">
    <source>
        <dbReference type="SAM" id="MobiDB-lite"/>
    </source>
</evidence>
<dbReference type="AlphaFoldDB" id="A0AAP0KLN1"/>